<dbReference type="Pfam" id="PF12796">
    <property type="entry name" value="Ank_2"/>
    <property type="match status" value="1"/>
</dbReference>
<keyword evidence="5" id="KW-0914">Notch signaling pathway</keyword>
<dbReference type="InterPro" id="IPR002110">
    <property type="entry name" value="Ankyrin_rpt"/>
</dbReference>
<keyword evidence="16" id="KW-0472">Membrane</keyword>
<dbReference type="Pfam" id="PF00008">
    <property type="entry name" value="EGF"/>
    <property type="match status" value="1"/>
</dbReference>
<evidence type="ECO:0000256" key="9">
    <source>
        <dbReference type="ARBA" id="ARBA00023159"/>
    </source>
</evidence>
<protein>
    <recommendedName>
        <fullName evidence="17">EGF-like domain-containing protein</fullName>
    </recommendedName>
</protein>
<evidence type="ECO:0000256" key="15">
    <source>
        <dbReference type="SAM" id="MobiDB-lite"/>
    </source>
</evidence>
<evidence type="ECO:0000256" key="6">
    <source>
        <dbReference type="ARBA" id="ARBA00023015"/>
    </source>
</evidence>
<dbReference type="SMART" id="SM00004">
    <property type="entry name" value="NL"/>
    <property type="match status" value="2"/>
</dbReference>
<dbReference type="GO" id="GO:0005886">
    <property type="term" value="C:plasma membrane"/>
    <property type="evidence" value="ECO:0007669"/>
    <property type="project" value="UniProtKB-SubCell"/>
</dbReference>
<dbReference type="PANTHER" id="PTHR24198:SF165">
    <property type="entry name" value="ANKYRIN REPEAT-CONTAINING PROTEIN-RELATED"/>
    <property type="match status" value="1"/>
</dbReference>
<keyword evidence="12" id="KW-0539">Nucleus</keyword>
<dbReference type="Proteomes" id="UP000594262">
    <property type="component" value="Unplaced"/>
</dbReference>
<dbReference type="Gene3D" id="1.25.40.20">
    <property type="entry name" value="Ankyrin repeat-containing domain"/>
    <property type="match status" value="1"/>
</dbReference>
<dbReference type="SMART" id="SM00181">
    <property type="entry name" value="EGF"/>
    <property type="match status" value="1"/>
</dbReference>
<dbReference type="PROSITE" id="PS00010">
    <property type="entry name" value="ASX_HYDROXYL"/>
    <property type="match status" value="1"/>
</dbReference>
<evidence type="ECO:0000256" key="10">
    <source>
        <dbReference type="ARBA" id="ARBA00023163"/>
    </source>
</evidence>
<keyword evidence="9" id="KW-0010">Activator</keyword>
<accession>A0A7M5TVE4</accession>
<dbReference type="GO" id="GO:0005737">
    <property type="term" value="C:cytoplasm"/>
    <property type="evidence" value="ECO:0007669"/>
    <property type="project" value="TreeGrafter"/>
</dbReference>
<evidence type="ECO:0000256" key="14">
    <source>
        <dbReference type="PROSITE-ProRule" id="PRU00076"/>
    </source>
</evidence>
<feature type="repeat" description="ANK" evidence="13">
    <location>
        <begin position="496"/>
        <end position="528"/>
    </location>
</feature>
<keyword evidence="11" id="KW-0325">Glycoprotein</keyword>
<dbReference type="PROSITE" id="PS00022">
    <property type="entry name" value="EGF_1"/>
    <property type="match status" value="1"/>
</dbReference>
<dbReference type="EnsemblMetazoa" id="CLYHEMT002476.1">
    <property type="protein sequence ID" value="CLYHEMP002476.1"/>
    <property type="gene ID" value="CLYHEMG002476"/>
</dbReference>
<proteinExistence type="predicted"/>
<feature type="domain" description="EGF-like" evidence="17">
    <location>
        <begin position="17"/>
        <end position="52"/>
    </location>
</feature>
<keyword evidence="8 14" id="KW-1015">Disulfide bond</keyword>
<evidence type="ECO:0000256" key="11">
    <source>
        <dbReference type="ARBA" id="ARBA00023180"/>
    </source>
</evidence>
<dbReference type="SUPFAM" id="SSF57196">
    <property type="entry name" value="EGF/Laminin"/>
    <property type="match status" value="1"/>
</dbReference>
<evidence type="ECO:0000256" key="4">
    <source>
        <dbReference type="ARBA" id="ARBA00022782"/>
    </source>
</evidence>
<name>A0A7M5TVE4_9CNID</name>
<keyword evidence="6" id="KW-0805">Transcription regulation</keyword>
<sequence length="718" mass="79964">TEIVCRNGYTGKYCDALVDNCAAANCGNGQCINKFNDYTCTCHDGYTGKNCETKIKNESCPYDDCDRTQCDKRCNIPKCNYDAYLCTFNLDPFKQCDIQECKNAINGTCRSDCDNMNCLYDSGNCIKPKKCSLEEQCKKAYGDGVCHPLCNTVDCGFDIDCISEPNLIPGSLVLEIDSTEGEFKAKKSQFEFELSRQLNSLVTVKSVRTLNAGFKRKRRSISNNTSPRLEVTMKMDNSKCVSQCFSTEQAARFLALKSANDDLRLPVRVVKVSSKPSGEPPITPSISPLWIALIVVGAVCAIGVIYGAKTVKTRFWKPEETTGPGKRETPIGQEELQILDESRDSKRQKLGFDHSEPFLNGMTDMNGMNGMHGLNINNMNNMNIGMIPNDTIDQQQHHDNPLHYAAHHGIIHILRTQMDYVDVNKRDNTGRTALHVATSTGNDDIFAHLIRNRSINPDIQDDEGETPLMVAVRMAGIEYVRQLVNLGSRTGLANKSGKTALHIAAMVDNYAAANILLAHSAKVDAQDNQMRTPLYLACTEDAYRTAALLVRHCANKSAADVDDITPLMVAQRKANHDIIRLFEANSPPHLMIPSPVSSNSTEMSPIYPDIRPKTHHMTTNQNHQNNRKRKKPNVTTTYNMDPLRAMPEWSNPLNQTNQFTINHQQQTFPFNGGSPFDTPSPYIVRQAELSPFSDTIPDIMTPPLSWTTSPNSEHEECG</sequence>
<dbReference type="InterPro" id="IPR000152">
    <property type="entry name" value="EGF-type_Asp/Asn_hydroxyl_site"/>
</dbReference>
<evidence type="ECO:0000256" key="7">
    <source>
        <dbReference type="ARBA" id="ARBA00023043"/>
    </source>
</evidence>
<dbReference type="InterPro" id="IPR001881">
    <property type="entry name" value="EGF-like_Ca-bd_dom"/>
</dbReference>
<dbReference type="Gene3D" id="3.30.70.3310">
    <property type="match status" value="1"/>
</dbReference>
<feature type="transmembrane region" description="Helical" evidence="16">
    <location>
        <begin position="289"/>
        <end position="308"/>
    </location>
</feature>
<evidence type="ECO:0000256" key="5">
    <source>
        <dbReference type="ARBA" id="ARBA00022976"/>
    </source>
</evidence>
<dbReference type="Gene3D" id="2.10.25.10">
    <property type="entry name" value="Laminin"/>
    <property type="match status" value="1"/>
</dbReference>
<dbReference type="Pfam" id="PF00066">
    <property type="entry name" value="Notch"/>
    <property type="match status" value="1"/>
</dbReference>
<dbReference type="CDD" id="cd00054">
    <property type="entry name" value="EGF_CA"/>
    <property type="match status" value="1"/>
</dbReference>
<keyword evidence="4" id="KW-0221">Differentiation</keyword>
<dbReference type="PROSITE" id="PS50297">
    <property type="entry name" value="ANK_REP_REGION"/>
    <property type="match status" value="2"/>
</dbReference>
<evidence type="ECO:0000256" key="3">
    <source>
        <dbReference type="ARBA" id="ARBA00022737"/>
    </source>
</evidence>
<keyword evidence="14" id="KW-0245">EGF-like domain</keyword>
<dbReference type="SUPFAM" id="SSF48403">
    <property type="entry name" value="Ankyrin repeat"/>
    <property type="match status" value="1"/>
</dbReference>
<dbReference type="GO" id="GO:0007219">
    <property type="term" value="P:Notch signaling pathway"/>
    <property type="evidence" value="ECO:0007669"/>
    <property type="project" value="UniProtKB-KW"/>
</dbReference>
<dbReference type="PRINTS" id="PR01983">
    <property type="entry name" value="NOTCH"/>
</dbReference>
<evidence type="ECO:0000256" key="2">
    <source>
        <dbReference type="ARBA" id="ARBA00004251"/>
    </source>
</evidence>
<organism evidence="18 19">
    <name type="scientific">Clytia hemisphaerica</name>
    <dbReference type="NCBI Taxonomy" id="252671"/>
    <lineage>
        <taxon>Eukaryota</taxon>
        <taxon>Metazoa</taxon>
        <taxon>Cnidaria</taxon>
        <taxon>Hydrozoa</taxon>
        <taxon>Hydroidolina</taxon>
        <taxon>Leptothecata</taxon>
        <taxon>Obeliida</taxon>
        <taxon>Clytiidae</taxon>
        <taxon>Clytia</taxon>
    </lineage>
</organism>
<reference evidence="18" key="1">
    <citation type="submission" date="2021-01" db="UniProtKB">
        <authorList>
            <consortium name="EnsemblMetazoa"/>
        </authorList>
    </citation>
    <scope>IDENTIFICATION</scope>
</reference>
<dbReference type="OrthoDB" id="6752548at2759"/>
<keyword evidence="16" id="KW-1133">Transmembrane helix</keyword>
<feature type="disulfide bond" evidence="14">
    <location>
        <begin position="21"/>
        <end position="31"/>
    </location>
</feature>
<feature type="repeat" description="ANK" evidence="13">
    <location>
        <begin position="463"/>
        <end position="495"/>
    </location>
</feature>
<dbReference type="PROSITE" id="PS50026">
    <property type="entry name" value="EGF_3"/>
    <property type="match status" value="1"/>
</dbReference>
<evidence type="ECO:0000256" key="13">
    <source>
        <dbReference type="PROSITE-ProRule" id="PRU00023"/>
    </source>
</evidence>
<dbReference type="PANTHER" id="PTHR24198">
    <property type="entry name" value="ANKYRIN REPEAT AND PROTEIN KINASE DOMAIN-CONTAINING PROTEIN"/>
    <property type="match status" value="1"/>
</dbReference>
<dbReference type="PROSITE" id="PS01186">
    <property type="entry name" value="EGF_2"/>
    <property type="match status" value="1"/>
</dbReference>
<keyword evidence="10" id="KW-0804">Transcription</keyword>
<dbReference type="InterPro" id="IPR000742">
    <property type="entry name" value="EGF"/>
</dbReference>
<dbReference type="SMART" id="SM00248">
    <property type="entry name" value="ANK"/>
    <property type="match status" value="6"/>
</dbReference>
<dbReference type="PROSITE" id="PS50088">
    <property type="entry name" value="ANK_REPEAT"/>
    <property type="match status" value="3"/>
</dbReference>
<evidence type="ECO:0000256" key="16">
    <source>
        <dbReference type="SAM" id="Phobius"/>
    </source>
</evidence>
<feature type="region of interest" description="Disordered" evidence="15">
    <location>
        <begin position="613"/>
        <end position="634"/>
    </location>
</feature>
<keyword evidence="7 13" id="KW-0040">ANK repeat</keyword>
<comment type="caution">
    <text evidence="14">Lacks conserved residue(s) required for the propagation of feature annotation.</text>
</comment>
<dbReference type="SMART" id="SM00179">
    <property type="entry name" value="EGF_CA"/>
    <property type="match status" value="1"/>
</dbReference>
<keyword evidence="3" id="KW-0677">Repeat</keyword>
<dbReference type="GO" id="GO:0005634">
    <property type="term" value="C:nucleus"/>
    <property type="evidence" value="ECO:0007669"/>
    <property type="project" value="UniProtKB-SubCell"/>
</dbReference>
<evidence type="ECO:0000256" key="8">
    <source>
        <dbReference type="ARBA" id="ARBA00023157"/>
    </source>
</evidence>
<evidence type="ECO:0000313" key="18">
    <source>
        <dbReference type="EnsemblMetazoa" id="CLYHEMP002476.1"/>
    </source>
</evidence>
<feature type="region of interest" description="Disordered" evidence="15">
    <location>
        <begin position="693"/>
        <end position="718"/>
    </location>
</feature>
<comment type="subcellular location">
    <subcellularLocation>
        <location evidence="2">Cell membrane</location>
        <topology evidence="2">Single-pass type I membrane protein</topology>
    </subcellularLocation>
    <subcellularLocation>
        <location evidence="1">Nucleus</location>
    </subcellularLocation>
</comment>
<keyword evidence="16" id="KW-0812">Transmembrane</keyword>
<evidence type="ECO:0000259" key="17">
    <source>
        <dbReference type="PROSITE" id="PS50026"/>
    </source>
</evidence>
<feature type="repeat" description="ANK" evidence="13">
    <location>
        <begin position="429"/>
        <end position="462"/>
    </location>
</feature>
<dbReference type="InterPro" id="IPR036770">
    <property type="entry name" value="Ankyrin_rpt-contain_sf"/>
</dbReference>
<dbReference type="SMART" id="SM01339">
    <property type="entry name" value="NODP"/>
    <property type="match status" value="1"/>
</dbReference>
<feature type="disulfide bond" evidence="14">
    <location>
        <begin position="42"/>
        <end position="51"/>
    </location>
</feature>
<evidence type="ECO:0000256" key="1">
    <source>
        <dbReference type="ARBA" id="ARBA00004123"/>
    </source>
</evidence>
<dbReference type="AlphaFoldDB" id="A0A7M5TVE4"/>
<keyword evidence="19" id="KW-1185">Reference proteome</keyword>
<dbReference type="InterPro" id="IPR000800">
    <property type="entry name" value="Notch_dom"/>
</dbReference>
<dbReference type="GO" id="GO:0005509">
    <property type="term" value="F:calcium ion binding"/>
    <property type="evidence" value="ECO:0007669"/>
    <property type="project" value="InterPro"/>
</dbReference>
<dbReference type="Pfam" id="PF00023">
    <property type="entry name" value="Ank"/>
    <property type="match status" value="1"/>
</dbReference>
<dbReference type="Pfam" id="PF07684">
    <property type="entry name" value="NODP"/>
    <property type="match status" value="1"/>
</dbReference>
<evidence type="ECO:0000313" key="19">
    <source>
        <dbReference type="Proteomes" id="UP000594262"/>
    </source>
</evidence>
<evidence type="ECO:0000256" key="12">
    <source>
        <dbReference type="ARBA" id="ARBA00023242"/>
    </source>
</evidence>
<dbReference type="Gene3D" id="3.30.300.320">
    <property type="match status" value="1"/>
</dbReference>
<dbReference type="InterPro" id="IPR011656">
    <property type="entry name" value="Notch_NODP_dom"/>
</dbReference>
<dbReference type="GO" id="GO:0030154">
    <property type="term" value="P:cell differentiation"/>
    <property type="evidence" value="ECO:0007669"/>
    <property type="project" value="UniProtKB-KW"/>
</dbReference>